<dbReference type="SUPFAM" id="SSF56529">
    <property type="entry name" value="FAH"/>
    <property type="match status" value="1"/>
</dbReference>
<reference evidence="3 4" key="1">
    <citation type="submission" date="2021-11" db="EMBL/GenBank/DDBJ databases">
        <title>Whole genome sequences of diphtheriae toxin producing Corynebacterium ulcerans isolates from cats in Osaka, Japan.</title>
        <authorList>
            <person name="Umeda K."/>
            <person name="Hirai Y."/>
        </authorList>
    </citation>
    <scope>NUCLEOTIDE SEQUENCE [LARGE SCALE GENOMIC DNA]</scope>
    <source>
        <strain evidence="3 4">12109B-1</strain>
    </source>
</reference>
<dbReference type="InterPro" id="IPR011234">
    <property type="entry name" value="Fumarylacetoacetase-like_C"/>
</dbReference>
<dbReference type="AlphaFoldDB" id="A0ABD0BFU3"/>
<dbReference type="Gene3D" id="3.90.850.10">
    <property type="entry name" value="Fumarylacetoacetase-like, C-terminal domain"/>
    <property type="match status" value="1"/>
</dbReference>
<evidence type="ECO:0000313" key="3">
    <source>
        <dbReference type="EMBL" id="GJJ42924.1"/>
    </source>
</evidence>
<dbReference type="PANTHER" id="PTHR11820:SF7">
    <property type="entry name" value="ACYLPYRUVASE FAHD1, MITOCHONDRIAL"/>
    <property type="match status" value="1"/>
</dbReference>
<evidence type="ECO:0000259" key="2">
    <source>
        <dbReference type="Pfam" id="PF01557"/>
    </source>
</evidence>
<comment type="caution">
    <text evidence="3">The sequence shown here is derived from an EMBL/GenBank/DDBJ whole genome shotgun (WGS) entry which is preliminary data.</text>
</comment>
<dbReference type="Proteomes" id="UP001205910">
    <property type="component" value="Unassembled WGS sequence"/>
</dbReference>
<name>A0ABD0BFU3_CORUL</name>
<keyword evidence="1" id="KW-0479">Metal-binding</keyword>
<evidence type="ECO:0000313" key="4">
    <source>
        <dbReference type="Proteomes" id="UP001205910"/>
    </source>
</evidence>
<evidence type="ECO:0000256" key="1">
    <source>
        <dbReference type="ARBA" id="ARBA00022723"/>
    </source>
</evidence>
<dbReference type="PANTHER" id="PTHR11820">
    <property type="entry name" value="ACYLPYRUVASE"/>
    <property type="match status" value="1"/>
</dbReference>
<proteinExistence type="predicted"/>
<dbReference type="InterPro" id="IPR036663">
    <property type="entry name" value="Fumarylacetoacetase_C_sf"/>
</dbReference>
<accession>A0ABD0BFU3</accession>
<gene>
    <name evidence="3" type="ORF">CULCOIPH005_11130</name>
</gene>
<protein>
    <recommendedName>
        <fullName evidence="2">Fumarylacetoacetase-like C-terminal domain-containing protein</fullName>
    </recommendedName>
</protein>
<dbReference type="GO" id="GO:0046872">
    <property type="term" value="F:metal ion binding"/>
    <property type="evidence" value="ECO:0007669"/>
    <property type="project" value="UniProtKB-KW"/>
</dbReference>
<feature type="domain" description="Fumarylacetoacetase-like C-terminal" evidence="2">
    <location>
        <begin position="3"/>
        <end position="67"/>
    </location>
</feature>
<sequence length="70" mass="7357">MTETKQDSNSDQMIMNLGEIIEFITASFTLLPGDVICTGSPAGTAEMVPGDFIEVEIPGLGSLGNPVERA</sequence>
<organism evidence="3 4">
    <name type="scientific">Corynebacterium ulcerans</name>
    <dbReference type="NCBI Taxonomy" id="65058"/>
    <lineage>
        <taxon>Bacteria</taxon>
        <taxon>Bacillati</taxon>
        <taxon>Actinomycetota</taxon>
        <taxon>Actinomycetes</taxon>
        <taxon>Mycobacteriales</taxon>
        <taxon>Corynebacteriaceae</taxon>
        <taxon>Corynebacterium</taxon>
    </lineage>
</organism>
<dbReference type="Pfam" id="PF01557">
    <property type="entry name" value="FAA_hydrolase"/>
    <property type="match status" value="1"/>
</dbReference>
<dbReference type="EMBL" id="BQFK01000002">
    <property type="protein sequence ID" value="GJJ42924.1"/>
    <property type="molecule type" value="Genomic_DNA"/>
</dbReference>